<evidence type="ECO:0000313" key="2">
    <source>
        <dbReference type="Proteomes" id="UP000682782"/>
    </source>
</evidence>
<keyword evidence="2" id="KW-1185">Reference proteome</keyword>
<reference evidence="1" key="1">
    <citation type="submission" date="2021-01" db="EMBL/GenBank/DDBJ databases">
        <title>Complete genome sequence of Clostridiales bacterium R-7.</title>
        <authorList>
            <person name="Mahoney-Kurpe S.C."/>
            <person name="Palevich N."/>
            <person name="Koike S."/>
            <person name="Moon C.D."/>
            <person name="Attwood G.T."/>
        </authorList>
    </citation>
    <scope>NUCLEOTIDE SEQUENCE</scope>
    <source>
        <strain evidence="1">R-7</strain>
    </source>
</reference>
<proteinExistence type="predicted"/>
<protein>
    <submittedName>
        <fullName evidence="1">Uncharacterized protein</fullName>
    </submittedName>
</protein>
<organism evidence="1 2">
    <name type="scientific">Aristaeella hokkaidonensis</name>
    <dbReference type="NCBI Taxonomy" id="3046382"/>
    <lineage>
        <taxon>Bacteria</taxon>
        <taxon>Bacillati</taxon>
        <taxon>Bacillota</taxon>
        <taxon>Clostridia</taxon>
        <taxon>Eubacteriales</taxon>
        <taxon>Aristaeellaceae</taxon>
        <taxon>Aristaeella</taxon>
    </lineage>
</organism>
<sequence>MSEQTKVKLFREKSLEAVESPESLNDYLRVTSPGVWLVLAAVIALLVGAILWGVFGHIKTTSSVAVRVEEGKSLCYIPYDKAEGVLSYGNVSIDEKEYPLASSSEFEVIVIQADESIRLLKAGGLNVGDPVVVVPADTGLPDGVYSGVAVTEDLRPISLLLQ</sequence>
<evidence type="ECO:0000313" key="1">
    <source>
        <dbReference type="EMBL" id="QUC68224.1"/>
    </source>
</evidence>
<gene>
    <name evidence="1" type="ORF">JYE49_05890</name>
</gene>
<name>A0AC61N9H3_9FIRM</name>
<dbReference type="EMBL" id="CP068393">
    <property type="protein sequence ID" value="QUC68224.1"/>
    <property type="molecule type" value="Genomic_DNA"/>
</dbReference>
<accession>A0AC61N9H3</accession>
<dbReference type="Proteomes" id="UP000682782">
    <property type="component" value="Chromosome"/>
</dbReference>